<evidence type="ECO:0000256" key="5">
    <source>
        <dbReference type="ARBA" id="ARBA00022729"/>
    </source>
</evidence>
<dbReference type="RefSeq" id="XP_018147996.1">
    <property type="nucleotide sequence ID" value="XM_018290035.1"/>
</dbReference>
<dbReference type="InterPro" id="IPR008754">
    <property type="entry name" value="Peptidase_M43"/>
</dbReference>
<reference evidence="12 13" key="1">
    <citation type="journal article" date="2016" name="PLoS Pathog.">
        <title>Biosynthesis of antibiotic leucinostatins in bio-control fungus Purpureocillium lilacinum and their inhibition on phytophthora revealed by genome mining.</title>
        <authorList>
            <person name="Wang G."/>
            <person name="Liu Z."/>
            <person name="Lin R."/>
            <person name="Li E."/>
            <person name="Mao Z."/>
            <person name="Ling J."/>
            <person name="Yang Y."/>
            <person name="Yin W.B."/>
            <person name="Xie B."/>
        </authorList>
    </citation>
    <scope>NUCLEOTIDE SEQUENCE [LARGE SCALE GENOMIC DNA]</scope>
    <source>
        <strain evidence="12">170</strain>
    </source>
</reference>
<keyword evidence="13" id="KW-1185">Reference proteome</keyword>
<dbReference type="PANTHER" id="PTHR47466">
    <property type="match status" value="1"/>
</dbReference>
<dbReference type="InterPro" id="IPR024079">
    <property type="entry name" value="MetalloPept_cat_dom_sf"/>
</dbReference>
<dbReference type="STRING" id="1380566.A0A179G3G6"/>
<evidence type="ECO:0000256" key="1">
    <source>
        <dbReference type="ARBA" id="ARBA00003174"/>
    </source>
</evidence>
<dbReference type="EMBL" id="LSBJ02000001">
    <property type="protein sequence ID" value="OAQ71913.1"/>
    <property type="molecule type" value="Genomic_DNA"/>
</dbReference>
<keyword evidence="7" id="KW-0862">Zinc</keyword>
<evidence type="ECO:0000256" key="7">
    <source>
        <dbReference type="ARBA" id="ARBA00022833"/>
    </source>
</evidence>
<dbReference type="GO" id="GO:0046872">
    <property type="term" value="F:metal ion binding"/>
    <property type="evidence" value="ECO:0007669"/>
    <property type="project" value="UniProtKB-KW"/>
</dbReference>
<keyword evidence="8 12" id="KW-0482">Metalloprotease</keyword>
<name>A0A179G3G6_METCM</name>
<feature type="signal peptide" evidence="10">
    <location>
        <begin position="1"/>
        <end position="19"/>
    </location>
</feature>
<protein>
    <submittedName>
        <fullName evidence="12">Metalloprotease</fullName>
    </submittedName>
</protein>
<keyword evidence="9" id="KW-1015">Disulfide bond</keyword>
<dbReference type="SUPFAM" id="SSF55486">
    <property type="entry name" value="Metalloproteases ('zincins'), catalytic domain"/>
    <property type="match status" value="1"/>
</dbReference>
<keyword evidence="5 10" id="KW-0732">Signal</keyword>
<proteinExistence type="inferred from homology"/>
<comment type="similarity">
    <text evidence="2">Belongs to the peptidase M43B family.</text>
</comment>
<dbReference type="PANTHER" id="PTHR47466:SF1">
    <property type="entry name" value="METALLOPROTEASE MEP1 (AFU_ORTHOLOGUE AFUA_1G07730)-RELATED"/>
    <property type="match status" value="1"/>
</dbReference>
<evidence type="ECO:0000313" key="12">
    <source>
        <dbReference type="EMBL" id="OAQ71913.1"/>
    </source>
</evidence>
<evidence type="ECO:0000256" key="2">
    <source>
        <dbReference type="ARBA" id="ARBA00008721"/>
    </source>
</evidence>
<dbReference type="CDD" id="cd04275">
    <property type="entry name" value="ZnMc_pappalysin_like"/>
    <property type="match status" value="1"/>
</dbReference>
<evidence type="ECO:0000256" key="3">
    <source>
        <dbReference type="ARBA" id="ARBA00022670"/>
    </source>
</evidence>
<organism evidence="12 13">
    <name type="scientific">Pochonia chlamydosporia 170</name>
    <dbReference type="NCBI Taxonomy" id="1380566"/>
    <lineage>
        <taxon>Eukaryota</taxon>
        <taxon>Fungi</taxon>
        <taxon>Dikarya</taxon>
        <taxon>Ascomycota</taxon>
        <taxon>Pezizomycotina</taxon>
        <taxon>Sordariomycetes</taxon>
        <taxon>Hypocreomycetidae</taxon>
        <taxon>Hypocreales</taxon>
        <taxon>Clavicipitaceae</taxon>
        <taxon>Pochonia</taxon>
    </lineage>
</organism>
<sequence length="266" mass="29763">MALKTALLMASSIAASVMGTALNNRDECGAPEPTEEHKAITKQLLLNETMFADNEFSAKANINVPVHVHIVARDKTPNGGYAKETDIRNTIAGMNKHYSNMGFQYILKNIDYTINAEWSSNKGEYAMKEKLREGDYKTLNLYYIPTLDANGYCYLPIKTPDAASFIKDGCTIRTDKMTNGQTTTHEVGHWLGLYHTFQGECGGSGDQVDDTPACKKTWSCNDNQDTCPGRPGKDPVHNFMSYGTCRREFTVGQGKRMRSSYDYYRK</sequence>
<comment type="caution">
    <text evidence="12">The sequence shown here is derived from an EMBL/GenBank/DDBJ whole genome shotgun (WGS) entry which is preliminary data.</text>
</comment>
<dbReference type="GeneID" id="28854029"/>
<evidence type="ECO:0000256" key="6">
    <source>
        <dbReference type="ARBA" id="ARBA00022801"/>
    </source>
</evidence>
<feature type="chain" id="PRO_5008102298" evidence="10">
    <location>
        <begin position="20"/>
        <end position="266"/>
    </location>
</feature>
<accession>A0A179G3G6</accession>
<dbReference type="KEGG" id="pchm:VFPPC_12030"/>
<dbReference type="GO" id="GO:0008237">
    <property type="term" value="F:metallopeptidase activity"/>
    <property type="evidence" value="ECO:0007669"/>
    <property type="project" value="UniProtKB-KW"/>
</dbReference>
<keyword evidence="3" id="KW-0645">Protease</keyword>
<dbReference type="Gene3D" id="3.40.390.10">
    <property type="entry name" value="Collagenase (Catalytic Domain)"/>
    <property type="match status" value="1"/>
</dbReference>
<gene>
    <name evidence="12" type="ORF">VFPPC_12030</name>
</gene>
<evidence type="ECO:0000256" key="8">
    <source>
        <dbReference type="ARBA" id="ARBA00023049"/>
    </source>
</evidence>
<keyword evidence="4" id="KW-0479">Metal-binding</keyword>
<dbReference type="OrthoDB" id="536211at2759"/>
<evidence type="ECO:0000256" key="10">
    <source>
        <dbReference type="SAM" id="SignalP"/>
    </source>
</evidence>
<evidence type="ECO:0000313" key="13">
    <source>
        <dbReference type="Proteomes" id="UP000078397"/>
    </source>
</evidence>
<evidence type="ECO:0000256" key="4">
    <source>
        <dbReference type="ARBA" id="ARBA00022723"/>
    </source>
</evidence>
<feature type="domain" description="Peptidase M43 pregnancy-associated plasma-A" evidence="11">
    <location>
        <begin position="178"/>
        <end position="259"/>
    </location>
</feature>
<evidence type="ECO:0000256" key="9">
    <source>
        <dbReference type="ARBA" id="ARBA00023157"/>
    </source>
</evidence>
<dbReference type="Pfam" id="PF05572">
    <property type="entry name" value="Peptidase_M43"/>
    <property type="match status" value="1"/>
</dbReference>
<dbReference type="Proteomes" id="UP000078397">
    <property type="component" value="Unassembled WGS sequence"/>
</dbReference>
<dbReference type="GO" id="GO:0006508">
    <property type="term" value="P:proteolysis"/>
    <property type="evidence" value="ECO:0007669"/>
    <property type="project" value="UniProtKB-KW"/>
</dbReference>
<evidence type="ECO:0000259" key="11">
    <source>
        <dbReference type="Pfam" id="PF05572"/>
    </source>
</evidence>
<comment type="function">
    <text evidence="1">Secreted metalloproteinase that allows assimilation of proteinaceous substrates.</text>
</comment>
<dbReference type="AlphaFoldDB" id="A0A179G3G6"/>
<keyword evidence="6" id="KW-0378">Hydrolase</keyword>